<proteinExistence type="predicted"/>
<comment type="caution">
    <text evidence="2">The sequence shown here is derived from an EMBL/GenBank/DDBJ whole genome shotgun (WGS) entry which is preliminary data.</text>
</comment>
<evidence type="ECO:0000313" key="2">
    <source>
        <dbReference type="EMBL" id="EZG69394.1"/>
    </source>
</evidence>
<protein>
    <submittedName>
        <fullName evidence="2">Uncharacterized protein</fullName>
    </submittedName>
</protein>
<feature type="region of interest" description="Disordered" evidence="1">
    <location>
        <begin position="13"/>
        <end position="56"/>
    </location>
</feature>
<accession>A0A023B8N5</accession>
<dbReference type="Proteomes" id="UP000019763">
    <property type="component" value="Unassembled WGS sequence"/>
</dbReference>
<reference evidence="2" key="1">
    <citation type="submission" date="2013-12" db="EMBL/GenBank/DDBJ databases">
        <authorList>
            <person name="Omoto C.K."/>
            <person name="Sibley D."/>
            <person name="Venepally P."/>
            <person name="Hadjithomas M."/>
            <person name="Karamycheva S."/>
            <person name="Brunk B."/>
            <person name="Roos D."/>
            <person name="Caler E."/>
            <person name="Lorenzi H."/>
        </authorList>
    </citation>
    <scope>NUCLEOTIDE SEQUENCE</scope>
</reference>
<evidence type="ECO:0000256" key="1">
    <source>
        <dbReference type="SAM" id="MobiDB-lite"/>
    </source>
</evidence>
<dbReference type="EMBL" id="AFNH02000441">
    <property type="protein sequence ID" value="EZG69394.1"/>
    <property type="molecule type" value="Genomic_DNA"/>
</dbReference>
<feature type="non-terminal residue" evidence="2">
    <location>
        <position position="1"/>
    </location>
</feature>
<dbReference type="GeneID" id="22912138"/>
<dbReference type="VEuPathDB" id="CryptoDB:GNI_058110"/>
<organism evidence="2 3">
    <name type="scientific">Gregarina niphandrodes</name>
    <name type="common">Septate eugregarine</name>
    <dbReference type="NCBI Taxonomy" id="110365"/>
    <lineage>
        <taxon>Eukaryota</taxon>
        <taxon>Sar</taxon>
        <taxon>Alveolata</taxon>
        <taxon>Apicomplexa</taxon>
        <taxon>Conoidasida</taxon>
        <taxon>Gregarinasina</taxon>
        <taxon>Eugregarinorida</taxon>
        <taxon>Gregarinidae</taxon>
        <taxon>Gregarina</taxon>
    </lineage>
</organism>
<gene>
    <name evidence="2" type="ORF">GNI_058110</name>
</gene>
<dbReference type="RefSeq" id="XP_011130015.1">
    <property type="nucleotide sequence ID" value="XM_011131713.1"/>
</dbReference>
<dbReference type="AlphaFoldDB" id="A0A023B8N5"/>
<evidence type="ECO:0000313" key="3">
    <source>
        <dbReference type="Proteomes" id="UP000019763"/>
    </source>
</evidence>
<keyword evidence="3" id="KW-1185">Reference proteome</keyword>
<name>A0A023B8N5_GRENI</name>
<sequence>RITKRETFFKGKLGLQKMIPAPRDLPPSYEASPSGGEPNKPTPEFFPSGGKNYGTF</sequence>